<gene>
    <name evidence="1" type="ORF">AGERDE_LOCUS10318</name>
</gene>
<keyword evidence="2" id="KW-1185">Reference proteome</keyword>
<name>A0A9N9D7Z3_9GLOM</name>
<feature type="non-terminal residue" evidence="1">
    <location>
        <position position="101"/>
    </location>
</feature>
<reference evidence="1" key="1">
    <citation type="submission" date="2021-06" db="EMBL/GenBank/DDBJ databases">
        <authorList>
            <person name="Kallberg Y."/>
            <person name="Tangrot J."/>
            <person name="Rosling A."/>
        </authorList>
    </citation>
    <scope>NUCLEOTIDE SEQUENCE</scope>
    <source>
        <strain evidence="1">MT106</strain>
    </source>
</reference>
<dbReference type="Proteomes" id="UP000789831">
    <property type="component" value="Unassembled WGS sequence"/>
</dbReference>
<proteinExistence type="predicted"/>
<protein>
    <submittedName>
        <fullName evidence="1">13611_t:CDS:1</fullName>
    </submittedName>
</protein>
<accession>A0A9N9D7Z3</accession>
<dbReference type="AlphaFoldDB" id="A0A9N9D7Z3"/>
<organism evidence="1 2">
    <name type="scientific">Ambispora gerdemannii</name>
    <dbReference type="NCBI Taxonomy" id="144530"/>
    <lineage>
        <taxon>Eukaryota</taxon>
        <taxon>Fungi</taxon>
        <taxon>Fungi incertae sedis</taxon>
        <taxon>Mucoromycota</taxon>
        <taxon>Glomeromycotina</taxon>
        <taxon>Glomeromycetes</taxon>
        <taxon>Archaeosporales</taxon>
        <taxon>Ambisporaceae</taxon>
        <taxon>Ambispora</taxon>
    </lineage>
</organism>
<evidence type="ECO:0000313" key="1">
    <source>
        <dbReference type="EMBL" id="CAG8626569.1"/>
    </source>
</evidence>
<comment type="caution">
    <text evidence="1">The sequence shown here is derived from an EMBL/GenBank/DDBJ whole genome shotgun (WGS) entry which is preliminary data.</text>
</comment>
<sequence length="101" mass="11659">EGVRDERIISVTGAKIPRRQQPVDQATKNKKELRIHVKEDEWYGPEHVNGVIISAIAIEQDADVETNKEPDHESRIEGEDSVRMKRKMMLIIVKDVRKTTE</sequence>
<dbReference type="EMBL" id="CAJVPL010003113">
    <property type="protein sequence ID" value="CAG8626569.1"/>
    <property type="molecule type" value="Genomic_DNA"/>
</dbReference>
<evidence type="ECO:0000313" key="2">
    <source>
        <dbReference type="Proteomes" id="UP000789831"/>
    </source>
</evidence>